<dbReference type="Pfam" id="PF07527">
    <property type="entry name" value="Hairy_orange"/>
    <property type="match status" value="1"/>
</dbReference>
<feature type="domain" description="Orange" evidence="7">
    <location>
        <begin position="101"/>
        <end position="134"/>
    </location>
</feature>
<evidence type="ECO:0000256" key="3">
    <source>
        <dbReference type="ARBA" id="ARBA00023125"/>
    </source>
</evidence>
<comment type="caution">
    <text evidence="8">The sequence shown here is derived from an EMBL/GenBank/DDBJ whole genome shotgun (WGS) entry which is preliminary data.</text>
</comment>
<dbReference type="SUPFAM" id="SSF158457">
    <property type="entry name" value="Orange domain-like"/>
    <property type="match status" value="1"/>
</dbReference>
<organism evidence="8 9">
    <name type="scientific">Patella caerulea</name>
    <name type="common">Rayed Mediterranean limpet</name>
    <dbReference type="NCBI Taxonomy" id="87958"/>
    <lineage>
        <taxon>Eukaryota</taxon>
        <taxon>Metazoa</taxon>
        <taxon>Spiralia</taxon>
        <taxon>Lophotrochozoa</taxon>
        <taxon>Mollusca</taxon>
        <taxon>Gastropoda</taxon>
        <taxon>Patellogastropoda</taxon>
        <taxon>Patelloidea</taxon>
        <taxon>Patellidae</taxon>
        <taxon>Patella</taxon>
    </lineage>
</organism>
<dbReference type="Pfam" id="PF00010">
    <property type="entry name" value="HLH"/>
    <property type="match status" value="1"/>
</dbReference>
<protein>
    <submittedName>
        <fullName evidence="8">Uncharacterized protein</fullName>
    </submittedName>
</protein>
<dbReference type="GO" id="GO:0003677">
    <property type="term" value="F:DNA binding"/>
    <property type="evidence" value="ECO:0007669"/>
    <property type="project" value="UniProtKB-KW"/>
</dbReference>
<keyword evidence="5" id="KW-0539">Nucleus</keyword>
<dbReference type="PROSITE" id="PS50888">
    <property type="entry name" value="BHLH"/>
    <property type="match status" value="1"/>
</dbReference>
<evidence type="ECO:0000313" key="8">
    <source>
        <dbReference type="EMBL" id="KAK6175340.1"/>
    </source>
</evidence>
<evidence type="ECO:0000259" key="7">
    <source>
        <dbReference type="PROSITE" id="PS51054"/>
    </source>
</evidence>
<dbReference type="GO" id="GO:0046983">
    <property type="term" value="F:protein dimerization activity"/>
    <property type="evidence" value="ECO:0007669"/>
    <property type="project" value="InterPro"/>
</dbReference>
<dbReference type="AlphaFoldDB" id="A0AAN8JGY9"/>
<dbReference type="PROSITE" id="PS51054">
    <property type="entry name" value="ORANGE"/>
    <property type="match status" value="1"/>
</dbReference>
<keyword evidence="3" id="KW-0238">DNA-binding</keyword>
<dbReference type="SMART" id="SM00511">
    <property type="entry name" value="ORANGE"/>
    <property type="match status" value="1"/>
</dbReference>
<comment type="subcellular location">
    <subcellularLocation>
        <location evidence="1">Nucleus</location>
    </subcellularLocation>
</comment>
<dbReference type="GO" id="GO:0006355">
    <property type="term" value="P:regulation of DNA-templated transcription"/>
    <property type="evidence" value="ECO:0007669"/>
    <property type="project" value="InterPro"/>
</dbReference>
<evidence type="ECO:0000313" key="9">
    <source>
        <dbReference type="Proteomes" id="UP001347796"/>
    </source>
</evidence>
<dbReference type="EMBL" id="JAZGQO010000010">
    <property type="protein sequence ID" value="KAK6175340.1"/>
    <property type="molecule type" value="Genomic_DNA"/>
</dbReference>
<evidence type="ECO:0000256" key="5">
    <source>
        <dbReference type="ARBA" id="ARBA00023242"/>
    </source>
</evidence>
<accession>A0AAN8JGY9</accession>
<feature type="domain" description="BHLH" evidence="6">
    <location>
        <begin position="21"/>
        <end position="82"/>
    </location>
</feature>
<keyword evidence="9" id="KW-1185">Reference proteome</keyword>
<sequence>MTESDCNSPSPETCEDSRSAYRKSNKPLMEKRRRARINTCLSELKSLVLQAMKKDVSELNAQYSKLEKADILELTVKHLRTIQRHQMTATINNSSNVIHKYRAGFNECANEVMRYLTSVPGVQDEVKGRVLGHLANCMQTVNSAPVSNRRIQTPSTALHPSQMQHSSLMSTSGSENPTAFHPILRDQNSQLTSSVSCFTSTPVQLVQTPGPSAPVAFVLTSPSSVQAVPLYASPNSSVKMDAVVKEERPTYQPCSNFYIDDKQSAFKDFTHASHSKSRTVPMPIEIKQSNEPVWRPW</sequence>
<dbReference type="InterPro" id="IPR050370">
    <property type="entry name" value="HES_HEY"/>
</dbReference>
<dbReference type="SMART" id="SM00353">
    <property type="entry name" value="HLH"/>
    <property type="match status" value="1"/>
</dbReference>
<evidence type="ECO:0000256" key="4">
    <source>
        <dbReference type="ARBA" id="ARBA00023163"/>
    </source>
</evidence>
<dbReference type="InterPro" id="IPR011598">
    <property type="entry name" value="bHLH_dom"/>
</dbReference>
<reference evidence="8 9" key="1">
    <citation type="submission" date="2024-01" db="EMBL/GenBank/DDBJ databases">
        <title>The genome of the rayed Mediterranean limpet Patella caerulea (Linnaeus, 1758).</title>
        <authorList>
            <person name="Anh-Thu Weber A."/>
            <person name="Halstead-Nussloch G."/>
        </authorList>
    </citation>
    <scope>NUCLEOTIDE SEQUENCE [LARGE SCALE GENOMIC DNA]</scope>
    <source>
        <strain evidence="8">AATW-2023a</strain>
        <tissue evidence="8">Whole specimen</tissue>
    </source>
</reference>
<keyword evidence="4" id="KW-0804">Transcription</keyword>
<proteinExistence type="predicted"/>
<name>A0AAN8JGY9_PATCE</name>
<dbReference type="FunFam" id="4.10.280.10:FF:000009">
    <property type="entry name" value="Transcription factor HES-1"/>
    <property type="match status" value="1"/>
</dbReference>
<dbReference type="Proteomes" id="UP001347796">
    <property type="component" value="Unassembled WGS sequence"/>
</dbReference>
<dbReference type="Gene3D" id="6.10.250.980">
    <property type="match status" value="1"/>
</dbReference>
<evidence type="ECO:0000256" key="2">
    <source>
        <dbReference type="ARBA" id="ARBA00023015"/>
    </source>
</evidence>
<dbReference type="PANTHER" id="PTHR10985">
    <property type="entry name" value="BASIC HELIX-LOOP-HELIX TRANSCRIPTION FACTOR, HES-RELATED"/>
    <property type="match status" value="1"/>
</dbReference>
<keyword evidence="2" id="KW-0805">Transcription regulation</keyword>
<evidence type="ECO:0000259" key="6">
    <source>
        <dbReference type="PROSITE" id="PS50888"/>
    </source>
</evidence>
<gene>
    <name evidence="8" type="ORF">SNE40_013827</name>
</gene>
<evidence type="ECO:0000256" key="1">
    <source>
        <dbReference type="ARBA" id="ARBA00004123"/>
    </source>
</evidence>
<dbReference type="InterPro" id="IPR003650">
    <property type="entry name" value="Orange_dom"/>
</dbReference>
<dbReference type="Gene3D" id="4.10.280.10">
    <property type="entry name" value="Helix-loop-helix DNA-binding domain"/>
    <property type="match status" value="1"/>
</dbReference>
<dbReference type="InterPro" id="IPR036638">
    <property type="entry name" value="HLH_DNA-bd_sf"/>
</dbReference>
<dbReference type="GO" id="GO:0005634">
    <property type="term" value="C:nucleus"/>
    <property type="evidence" value="ECO:0007669"/>
    <property type="project" value="UniProtKB-SubCell"/>
</dbReference>
<dbReference type="SUPFAM" id="SSF47459">
    <property type="entry name" value="HLH, helix-loop-helix DNA-binding domain"/>
    <property type="match status" value="1"/>
</dbReference>